<evidence type="ECO:0000259" key="5">
    <source>
        <dbReference type="Pfam" id="PF00931"/>
    </source>
</evidence>
<keyword evidence="3" id="KW-0611">Plant defense</keyword>
<dbReference type="InterPro" id="IPR027417">
    <property type="entry name" value="P-loop_NTPase"/>
</dbReference>
<evidence type="ECO:0000256" key="4">
    <source>
        <dbReference type="ARBA" id="ARBA00022840"/>
    </source>
</evidence>
<dbReference type="GO" id="GO:0005524">
    <property type="term" value="F:ATP binding"/>
    <property type="evidence" value="ECO:0007669"/>
    <property type="project" value="UniProtKB-KW"/>
</dbReference>
<keyword evidence="1" id="KW-0677">Repeat</keyword>
<sequence length="248" mass="27908">MAEGILFDLVGKMLEGLVSLAAEELGAAWGLKEEIDKLDRTASTIGAVLSAAEDQRNRNNHQVRLWLENLKDVLYDVDEFSSDALRQKIVAGDGKLKKIRLFFSKSNQLAYAGRANFQLSDLPVETPIEVRERDQTYSFERSEEIIGGDADKNKIVQPLLESGPKQNVSIVPIKGVGRLGKTTLAKMVFNDEKLGDHFELKMWVCVSEKFELKVVVEKVIEVATKTKPERDLQLETLQHHHLQLARVI</sequence>
<feature type="non-terminal residue" evidence="7">
    <location>
        <position position="1"/>
    </location>
</feature>
<gene>
    <name evidence="7" type="ORF">Golax_020789</name>
</gene>
<proteinExistence type="predicted"/>
<name>A0A7J9AKX6_9ROSI</name>
<organism evidence="7 8">
    <name type="scientific">Gossypium laxum</name>
    <dbReference type="NCBI Taxonomy" id="34288"/>
    <lineage>
        <taxon>Eukaryota</taxon>
        <taxon>Viridiplantae</taxon>
        <taxon>Streptophyta</taxon>
        <taxon>Embryophyta</taxon>
        <taxon>Tracheophyta</taxon>
        <taxon>Spermatophyta</taxon>
        <taxon>Magnoliopsida</taxon>
        <taxon>eudicotyledons</taxon>
        <taxon>Gunneridae</taxon>
        <taxon>Pentapetalae</taxon>
        <taxon>rosids</taxon>
        <taxon>malvids</taxon>
        <taxon>Malvales</taxon>
        <taxon>Malvaceae</taxon>
        <taxon>Malvoideae</taxon>
        <taxon>Gossypium</taxon>
    </lineage>
</organism>
<dbReference type="GO" id="GO:0043531">
    <property type="term" value="F:ADP binding"/>
    <property type="evidence" value="ECO:0007669"/>
    <property type="project" value="InterPro"/>
</dbReference>
<evidence type="ECO:0000313" key="8">
    <source>
        <dbReference type="Proteomes" id="UP000593574"/>
    </source>
</evidence>
<evidence type="ECO:0000256" key="1">
    <source>
        <dbReference type="ARBA" id="ARBA00022737"/>
    </source>
</evidence>
<reference evidence="7 8" key="1">
    <citation type="journal article" date="2019" name="Genome Biol. Evol.">
        <title>Insights into the evolution of the New World diploid cottons (Gossypium, subgenus Houzingenia) based on genome sequencing.</title>
        <authorList>
            <person name="Grover C.E."/>
            <person name="Arick M.A. 2nd"/>
            <person name="Thrash A."/>
            <person name="Conover J.L."/>
            <person name="Sanders W.S."/>
            <person name="Peterson D.G."/>
            <person name="Frelichowski J.E."/>
            <person name="Scheffler J.A."/>
            <person name="Scheffler B.E."/>
            <person name="Wendel J.F."/>
        </authorList>
    </citation>
    <scope>NUCLEOTIDE SEQUENCE [LARGE SCALE GENOMIC DNA]</scope>
    <source>
        <strain evidence="7">4</strain>
        <tissue evidence="7">Leaf</tissue>
    </source>
</reference>
<evidence type="ECO:0000256" key="2">
    <source>
        <dbReference type="ARBA" id="ARBA00022741"/>
    </source>
</evidence>
<dbReference type="InterPro" id="IPR002182">
    <property type="entry name" value="NB-ARC"/>
</dbReference>
<dbReference type="AlphaFoldDB" id="A0A7J9AKX6"/>
<dbReference type="PANTHER" id="PTHR36766:SF38">
    <property type="entry name" value="DISEASE RESISTANCE PROTEIN RGA3"/>
    <property type="match status" value="1"/>
</dbReference>
<dbReference type="Pfam" id="PF00931">
    <property type="entry name" value="NB-ARC"/>
    <property type="match status" value="1"/>
</dbReference>
<dbReference type="Gene3D" id="3.40.50.300">
    <property type="entry name" value="P-loop containing nucleotide triphosphate hydrolases"/>
    <property type="match status" value="1"/>
</dbReference>
<protein>
    <submittedName>
        <fullName evidence="7">Uncharacterized protein</fullName>
    </submittedName>
</protein>
<dbReference type="EMBL" id="JABEZV010000011">
    <property type="protein sequence ID" value="MBA0724079.1"/>
    <property type="molecule type" value="Genomic_DNA"/>
</dbReference>
<dbReference type="Proteomes" id="UP000593574">
    <property type="component" value="Unassembled WGS sequence"/>
</dbReference>
<dbReference type="GO" id="GO:0006952">
    <property type="term" value="P:defense response"/>
    <property type="evidence" value="ECO:0007669"/>
    <property type="project" value="UniProtKB-KW"/>
</dbReference>
<comment type="caution">
    <text evidence="7">The sequence shown here is derived from an EMBL/GenBank/DDBJ whole genome shotgun (WGS) entry which is preliminary data.</text>
</comment>
<keyword evidence="8" id="KW-1185">Reference proteome</keyword>
<evidence type="ECO:0000259" key="6">
    <source>
        <dbReference type="Pfam" id="PF18052"/>
    </source>
</evidence>
<accession>A0A7J9AKX6</accession>
<dbReference type="PANTHER" id="PTHR36766">
    <property type="entry name" value="PLANT BROAD-SPECTRUM MILDEW RESISTANCE PROTEIN RPW8"/>
    <property type="match status" value="1"/>
</dbReference>
<feature type="domain" description="Disease resistance N-terminal" evidence="6">
    <location>
        <begin position="10"/>
        <end position="80"/>
    </location>
</feature>
<evidence type="ECO:0000313" key="7">
    <source>
        <dbReference type="EMBL" id="MBA0724079.1"/>
    </source>
</evidence>
<dbReference type="Pfam" id="PF18052">
    <property type="entry name" value="Rx_N"/>
    <property type="match status" value="1"/>
</dbReference>
<keyword evidence="2" id="KW-0547">Nucleotide-binding</keyword>
<dbReference type="SUPFAM" id="SSF52540">
    <property type="entry name" value="P-loop containing nucleoside triphosphate hydrolases"/>
    <property type="match status" value="1"/>
</dbReference>
<dbReference type="InterPro" id="IPR041118">
    <property type="entry name" value="Rx_N"/>
</dbReference>
<keyword evidence="4" id="KW-0067">ATP-binding</keyword>
<dbReference type="Gene3D" id="1.20.5.4130">
    <property type="match status" value="1"/>
</dbReference>
<feature type="domain" description="NB-ARC" evidence="5">
    <location>
        <begin position="150"/>
        <end position="231"/>
    </location>
</feature>
<evidence type="ECO:0000256" key="3">
    <source>
        <dbReference type="ARBA" id="ARBA00022821"/>
    </source>
</evidence>